<reference evidence="3" key="1">
    <citation type="journal article" date="2015" name="PeerJ">
        <title>First genomic representation of candidate bacterial phylum KSB3 points to enhanced environmental sensing as a trigger of wastewater bulking.</title>
        <authorList>
            <person name="Sekiguchi Y."/>
            <person name="Ohashi A."/>
            <person name="Parks D.H."/>
            <person name="Yamauchi T."/>
            <person name="Tyson G.W."/>
            <person name="Hugenholtz P."/>
        </authorList>
    </citation>
    <scope>NUCLEOTIDE SEQUENCE [LARGE SCALE GENOMIC DNA]</scope>
</reference>
<feature type="domain" description="Lcl C-terminal" evidence="2">
    <location>
        <begin position="421"/>
        <end position="539"/>
    </location>
</feature>
<evidence type="ECO:0000259" key="1">
    <source>
        <dbReference type="Pfam" id="PF05729"/>
    </source>
</evidence>
<feature type="domain" description="NACHT" evidence="1">
    <location>
        <begin position="23"/>
        <end position="124"/>
    </location>
</feature>
<dbReference type="PANTHER" id="PTHR46844:SF1">
    <property type="entry name" value="SLR5058 PROTEIN"/>
    <property type="match status" value="1"/>
</dbReference>
<evidence type="ECO:0000259" key="2">
    <source>
        <dbReference type="Pfam" id="PF07603"/>
    </source>
</evidence>
<evidence type="ECO:0000313" key="3">
    <source>
        <dbReference type="EMBL" id="GAK49434.1"/>
    </source>
</evidence>
<dbReference type="Proteomes" id="UP000030700">
    <property type="component" value="Unassembled WGS sequence"/>
</dbReference>
<dbReference type="InterPro" id="IPR027417">
    <property type="entry name" value="P-loop_NTPase"/>
</dbReference>
<dbReference type="AlphaFoldDB" id="A0A0S6VQH8"/>
<dbReference type="STRING" id="1499966.U14_00656"/>
<keyword evidence="4" id="KW-1185">Reference proteome</keyword>
<proteinExistence type="predicted"/>
<accession>A0A0S6VQH8</accession>
<gene>
    <name evidence="3" type="ORF">U14_00656</name>
</gene>
<dbReference type="Pfam" id="PF07603">
    <property type="entry name" value="Lcl_C"/>
    <property type="match status" value="1"/>
</dbReference>
<dbReference type="HOGENOM" id="CLU_557427_0_0_0"/>
<organism evidence="3">
    <name type="scientific">Candidatus Moduliflexus flocculans</name>
    <dbReference type="NCBI Taxonomy" id="1499966"/>
    <lineage>
        <taxon>Bacteria</taxon>
        <taxon>Candidatus Moduliflexota</taxon>
        <taxon>Candidatus Moduliflexia</taxon>
        <taxon>Candidatus Moduliflexales</taxon>
        <taxon>Candidatus Moduliflexaceae</taxon>
    </lineage>
</organism>
<evidence type="ECO:0000313" key="4">
    <source>
        <dbReference type="Proteomes" id="UP000030700"/>
    </source>
</evidence>
<sequence length="540" mass="62442">MLFLREQVNAIVEKSLPLAEIAQQHFADQNRYPGLTPPPYWFARQLRTGRCLVLLDGLDEVVDAGQRQVIATWVERQIRHYPRCRFLLTARPQGYRDNPLAPAQVLEVLPFAQTQVEQFIQNWYVAKKLNEYGKDDRGVRQEAKRDAHDLLHRLEERPHLQALTVNPLLLTMIANVHNYRGVLPEKRVNFYHEICEVFLGQWRQAKGISDRLDVRQKREVLQPLAEEMMACKTRAIAAPDALAVIAPHLIQMGVAERDVPAFLDDIQASSGLLVEQEAGVWSFAHLTFQEYLCAAYWKETGQADQWSSADWQTLIEDKDNWWHETLRLYAAQRDATPLVNACLQLRTDAAVKLANDIAAEALKLDSDLRERVTSSLQQVIIRLRREPLTVSTEEFKTVFGLDDNRRPLQYLQNDYEDRGEVVLDRATGLLWQKSGSNDSLTYQDAEKYIDTLNKKRFAGYDDWRLPTIPELMSLLEPTEKHGDLYIDPVFDKRQRWCWSMDKMQRKGEGSAESAWSVYFDSGSVGWYYLSNDNYVRGVRS</sequence>
<dbReference type="Gene3D" id="3.40.50.300">
    <property type="entry name" value="P-loop containing nucleotide triphosphate hydrolases"/>
    <property type="match status" value="1"/>
</dbReference>
<dbReference type="InterPro" id="IPR011460">
    <property type="entry name" value="Lcl_C"/>
</dbReference>
<dbReference type="EMBL" id="DF820455">
    <property type="protein sequence ID" value="GAK49434.1"/>
    <property type="molecule type" value="Genomic_DNA"/>
</dbReference>
<protein>
    <submittedName>
        <fullName evidence="3">GUN4-like family</fullName>
    </submittedName>
</protein>
<dbReference type="PANTHER" id="PTHR46844">
    <property type="entry name" value="SLR5058 PROTEIN"/>
    <property type="match status" value="1"/>
</dbReference>
<dbReference type="Pfam" id="PF05729">
    <property type="entry name" value="NACHT"/>
    <property type="match status" value="1"/>
</dbReference>
<name>A0A0S6VQH8_9BACT</name>
<dbReference type="InterPro" id="IPR007111">
    <property type="entry name" value="NACHT_NTPase"/>
</dbReference>